<organism evidence="2 3">
    <name type="scientific">Letharia columbiana</name>
    <dbReference type="NCBI Taxonomy" id="112416"/>
    <lineage>
        <taxon>Eukaryota</taxon>
        <taxon>Fungi</taxon>
        <taxon>Dikarya</taxon>
        <taxon>Ascomycota</taxon>
        <taxon>Pezizomycotina</taxon>
        <taxon>Lecanoromycetes</taxon>
        <taxon>OSLEUM clade</taxon>
        <taxon>Lecanoromycetidae</taxon>
        <taxon>Lecanorales</taxon>
        <taxon>Lecanorineae</taxon>
        <taxon>Parmeliaceae</taxon>
        <taxon>Letharia</taxon>
    </lineage>
</organism>
<evidence type="ECO:0000256" key="1">
    <source>
        <dbReference type="SAM" id="MobiDB-lite"/>
    </source>
</evidence>
<dbReference type="RefSeq" id="XP_037164203.1">
    <property type="nucleotide sequence ID" value="XM_037308939.1"/>
</dbReference>
<reference evidence="2 3" key="1">
    <citation type="journal article" date="2020" name="Genomics">
        <title>Complete, high-quality genomes from long-read metagenomic sequencing of two wolf lichen thalli reveals enigmatic genome architecture.</title>
        <authorList>
            <person name="McKenzie S.K."/>
            <person name="Walston R.F."/>
            <person name="Allen J.L."/>
        </authorList>
    </citation>
    <scope>NUCLEOTIDE SEQUENCE [LARGE SCALE GENOMIC DNA]</scope>
    <source>
        <strain evidence="2">WasteWater2</strain>
    </source>
</reference>
<evidence type="ECO:0000313" key="3">
    <source>
        <dbReference type="Proteomes" id="UP000578531"/>
    </source>
</evidence>
<dbReference type="Proteomes" id="UP000578531">
    <property type="component" value="Unassembled WGS sequence"/>
</dbReference>
<sequence length="81" mass="8760">MAKVKIPLIDLLRESLLFTLKNDSYRLDPPNVVKEASRTDLTARLQVQGQGWGSRSRSRVEKSRGFGAAFGGDGDGALPSG</sequence>
<keyword evidence="3" id="KW-1185">Reference proteome</keyword>
<proteinExistence type="predicted"/>
<comment type="caution">
    <text evidence="2">The sequence shown here is derived from an EMBL/GenBank/DDBJ whole genome shotgun (WGS) entry which is preliminary data.</text>
</comment>
<gene>
    <name evidence="2" type="ORF">HO173_007034</name>
</gene>
<name>A0A8H6FU61_9LECA</name>
<accession>A0A8H6FU61</accession>
<dbReference type="EMBL" id="JACCJC010000028">
    <property type="protein sequence ID" value="KAF6234814.1"/>
    <property type="molecule type" value="Genomic_DNA"/>
</dbReference>
<evidence type="ECO:0000313" key="2">
    <source>
        <dbReference type="EMBL" id="KAF6234814.1"/>
    </source>
</evidence>
<protein>
    <submittedName>
        <fullName evidence="2">Uncharacterized protein</fullName>
    </submittedName>
</protein>
<feature type="region of interest" description="Disordered" evidence="1">
    <location>
        <begin position="47"/>
        <end position="81"/>
    </location>
</feature>
<dbReference type="GeneID" id="59288691"/>
<dbReference type="AlphaFoldDB" id="A0A8H6FU61"/>